<feature type="compositionally biased region" description="Polar residues" evidence="1">
    <location>
        <begin position="239"/>
        <end position="248"/>
    </location>
</feature>
<feature type="region of interest" description="Disordered" evidence="1">
    <location>
        <begin position="211"/>
        <end position="248"/>
    </location>
</feature>
<proteinExistence type="predicted"/>
<sequence length="248" mass="25668">MHRYVTSPSAAPYAASALYTPAPYAPYTPAMAKQPAKDNAQYESSVASSNSLTSTTTQTQTSTAKVATTTVAGHGSSGYASGALYGAGATPYAPYDDQIMRSSLPHHMGGYYEVGYGGRDATFGLSAGERFGRTDAASPQQVPAAALPPGYAYFAYQPPPTTYQYGVYPTYGGGPYSGTASKSAGGAAADLTNAMYAKTHVALNKVNMDVRVNSSHNRRESGAGGGRASASKPAASKPTYSQSYWAPN</sequence>
<evidence type="ECO:0000313" key="3">
    <source>
        <dbReference type="Proteomes" id="UP000648187"/>
    </source>
</evidence>
<reference evidence="2" key="1">
    <citation type="submission" date="2020-08" db="EMBL/GenBank/DDBJ databases">
        <title>Spodoptera exigua strain:BAW_Kor-Di-RS1 Genome sequencing and assembly.</title>
        <authorList>
            <person name="Kim J."/>
            <person name="Nam H.Y."/>
            <person name="Kwon M."/>
            <person name="Choi J.H."/>
            <person name="Cho S.R."/>
            <person name="Kim G.-H."/>
        </authorList>
    </citation>
    <scope>NUCLEOTIDE SEQUENCE</scope>
    <source>
        <strain evidence="2">BAW_Kor-Di-RS1</strain>
        <tissue evidence="2">Whole-body</tissue>
    </source>
</reference>
<keyword evidence="3" id="KW-1185">Reference proteome</keyword>
<evidence type="ECO:0000313" key="2">
    <source>
        <dbReference type="EMBL" id="KAF9411651.1"/>
    </source>
</evidence>
<feature type="compositionally biased region" description="Low complexity" evidence="1">
    <location>
        <begin position="228"/>
        <end position="238"/>
    </location>
</feature>
<accession>A0A835L6L5</accession>
<dbReference type="AlphaFoldDB" id="A0A835L6L5"/>
<feature type="compositionally biased region" description="Low complexity" evidence="1">
    <location>
        <begin position="44"/>
        <end position="61"/>
    </location>
</feature>
<organism evidence="2 3">
    <name type="scientific">Spodoptera exigua</name>
    <name type="common">Beet armyworm</name>
    <name type="synonym">Noctua fulgens</name>
    <dbReference type="NCBI Taxonomy" id="7107"/>
    <lineage>
        <taxon>Eukaryota</taxon>
        <taxon>Metazoa</taxon>
        <taxon>Ecdysozoa</taxon>
        <taxon>Arthropoda</taxon>
        <taxon>Hexapoda</taxon>
        <taxon>Insecta</taxon>
        <taxon>Pterygota</taxon>
        <taxon>Neoptera</taxon>
        <taxon>Endopterygota</taxon>
        <taxon>Lepidoptera</taxon>
        <taxon>Glossata</taxon>
        <taxon>Ditrysia</taxon>
        <taxon>Noctuoidea</taxon>
        <taxon>Noctuidae</taxon>
        <taxon>Amphipyrinae</taxon>
        <taxon>Spodoptera</taxon>
    </lineage>
</organism>
<name>A0A835L6L5_SPOEX</name>
<protein>
    <submittedName>
        <fullName evidence="2">Uncharacterized protein</fullName>
    </submittedName>
</protein>
<dbReference type="Proteomes" id="UP000648187">
    <property type="component" value="Unassembled WGS sequence"/>
</dbReference>
<gene>
    <name evidence="2" type="ORF">HW555_009615</name>
</gene>
<evidence type="ECO:0000256" key="1">
    <source>
        <dbReference type="SAM" id="MobiDB-lite"/>
    </source>
</evidence>
<dbReference type="EMBL" id="JACKWZ010000218">
    <property type="protein sequence ID" value="KAF9411651.1"/>
    <property type="molecule type" value="Genomic_DNA"/>
</dbReference>
<comment type="caution">
    <text evidence="2">The sequence shown here is derived from an EMBL/GenBank/DDBJ whole genome shotgun (WGS) entry which is preliminary data.</text>
</comment>
<feature type="region of interest" description="Disordered" evidence="1">
    <location>
        <begin position="36"/>
        <end position="61"/>
    </location>
</feature>